<feature type="non-terminal residue" evidence="1">
    <location>
        <position position="1"/>
    </location>
</feature>
<comment type="caution">
    <text evidence="1">The sequence shown here is derived from an EMBL/GenBank/DDBJ whole genome shotgun (WGS) entry which is preliminary data.</text>
</comment>
<keyword evidence="2" id="KW-1185">Reference proteome</keyword>
<gene>
    <name evidence="1" type="ORF">RFULGI_LOCUS17877</name>
</gene>
<evidence type="ECO:0000313" key="1">
    <source>
        <dbReference type="EMBL" id="CAG8802444.1"/>
    </source>
</evidence>
<proteinExistence type="predicted"/>
<feature type="non-terminal residue" evidence="1">
    <location>
        <position position="44"/>
    </location>
</feature>
<dbReference type="Proteomes" id="UP000789396">
    <property type="component" value="Unassembled WGS sequence"/>
</dbReference>
<accession>A0A9N9P4C4</accession>
<organism evidence="1 2">
    <name type="scientific">Racocetra fulgida</name>
    <dbReference type="NCBI Taxonomy" id="60492"/>
    <lineage>
        <taxon>Eukaryota</taxon>
        <taxon>Fungi</taxon>
        <taxon>Fungi incertae sedis</taxon>
        <taxon>Mucoromycota</taxon>
        <taxon>Glomeromycotina</taxon>
        <taxon>Glomeromycetes</taxon>
        <taxon>Diversisporales</taxon>
        <taxon>Gigasporaceae</taxon>
        <taxon>Racocetra</taxon>
    </lineage>
</organism>
<protein>
    <submittedName>
        <fullName evidence="1">15087_t:CDS:1</fullName>
    </submittedName>
</protein>
<dbReference type="AlphaFoldDB" id="A0A9N9P4C4"/>
<sequence length="44" mass="5108">DDITALWHYGIAALHLYGSGDNSERLVIREASIWKRLLRKLVKE</sequence>
<reference evidence="1" key="1">
    <citation type="submission" date="2021-06" db="EMBL/GenBank/DDBJ databases">
        <authorList>
            <person name="Kallberg Y."/>
            <person name="Tangrot J."/>
            <person name="Rosling A."/>
        </authorList>
    </citation>
    <scope>NUCLEOTIDE SEQUENCE</scope>
    <source>
        <strain evidence="1">IN212</strain>
    </source>
</reference>
<dbReference type="EMBL" id="CAJVPZ010073698">
    <property type="protein sequence ID" value="CAG8802444.1"/>
    <property type="molecule type" value="Genomic_DNA"/>
</dbReference>
<evidence type="ECO:0000313" key="2">
    <source>
        <dbReference type="Proteomes" id="UP000789396"/>
    </source>
</evidence>
<name>A0A9N9P4C4_9GLOM</name>